<sequence length="71" mass="8186">MLKRRLALPINALFVIVPLLLAGCTTYTWPDGSQETVIGVVPDEENQRYEEERVDGVRYRIPDEIPEKRSE</sequence>
<protein>
    <submittedName>
        <fullName evidence="1">Uncharacterized protein</fullName>
    </submittedName>
</protein>
<dbReference type="RefSeq" id="WP_144815871.1">
    <property type="nucleotide sequence ID" value="NZ_VNFE01000011.1"/>
</dbReference>
<dbReference type="PROSITE" id="PS51257">
    <property type="entry name" value="PROKAR_LIPOPROTEIN"/>
    <property type="match status" value="1"/>
</dbReference>
<dbReference type="Proteomes" id="UP000317288">
    <property type="component" value="Unassembled WGS sequence"/>
</dbReference>
<accession>A0A558J0R3</accession>
<evidence type="ECO:0000313" key="2">
    <source>
        <dbReference type="Proteomes" id="UP000317288"/>
    </source>
</evidence>
<dbReference type="EMBL" id="VNFE01000011">
    <property type="protein sequence ID" value="TVU87184.1"/>
    <property type="molecule type" value="Genomic_DNA"/>
</dbReference>
<gene>
    <name evidence="1" type="ORF">FQP89_22785</name>
</gene>
<organism evidence="1 2">
    <name type="scientific">Vreelandella titanicae</name>
    <dbReference type="NCBI Taxonomy" id="664683"/>
    <lineage>
        <taxon>Bacteria</taxon>
        <taxon>Pseudomonadati</taxon>
        <taxon>Pseudomonadota</taxon>
        <taxon>Gammaproteobacteria</taxon>
        <taxon>Oceanospirillales</taxon>
        <taxon>Halomonadaceae</taxon>
        <taxon>Vreelandella</taxon>
    </lineage>
</organism>
<dbReference type="AlphaFoldDB" id="A0A558J0R3"/>
<reference evidence="1 2" key="1">
    <citation type="submission" date="2019-07" db="EMBL/GenBank/DDBJ databases">
        <title>Diversity of Bacteria from Kongsfjorden, Arctic.</title>
        <authorList>
            <person name="Yu Y."/>
        </authorList>
    </citation>
    <scope>NUCLEOTIDE SEQUENCE [LARGE SCALE GENOMIC DNA]</scope>
    <source>
        <strain evidence="1 2">SM1922</strain>
    </source>
</reference>
<proteinExistence type="predicted"/>
<comment type="caution">
    <text evidence="1">The sequence shown here is derived from an EMBL/GenBank/DDBJ whole genome shotgun (WGS) entry which is preliminary data.</text>
</comment>
<name>A0A558J0R3_9GAMM</name>
<evidence type="ECO:0000313" key="1">
    <source>
        <dbReference type="EMBL" id="TVU87184.1"/>
    </source>
</evidence>